<dbReference type="SUPFAM" id="SSF49899">
    <property type="entry name" value="Concanavalin A-like lectins/glucanases"/>
    <property type="match status" value="1"/>
</dbReference>
<evidence type="ECO:0000259" key="10">
    <source>
        <dbReference type="PROSITE" id="PS50188"/>
    </source>
</evidence>
<keyword evidence="2" id="KW-0479">Metal-binding</keyword>
<dbReference type="PANTHER" id="PTHR25465:SF5">
    <property type="entry name" value="E3 UBIQUITIN_ISG15 LIGASE TRIM25-RELATED"/>
    <property type="match status" value="1"/>
</dbReference>
<dbReference type="FunCoup" id="A0A3Q3GZE9">
    <property type="interactions" value="24"/>
</dbReference>
<dbReference type="PRINTS" id="PR01407">
    <property type="entry name" value="BUTYPHLNCDUF"/>
</dbReference>
<dbReference type="GO" id="GO:0008270">
    <property type="term" value="F:zinc ion binding"/>
    <property type="evidence" value="ECO:0007669"/>
    <property type="project" value="UniProtKB-KW"/>
</dbReference>
<dbReference type="InterPro" id="IPR003879">
    <property type="entry name" value="Butyrophylin_SPRY"/>
</dbReference>
<dbReference type="SMART" id="SM00589">
    <property type="entry name" value="PRY"/>
    <property type="match status" value="1"/>
</dbReference>
<dbReference type="SUPFAM" id="SSF57845">
    <property type="entry name" value="B-box zinc-binding domain"/>
    <property type="match status" value="1"/>
</dbReference>
<keyword evidence="1" id="KW-0399">Innate immunity</keyword>
<dbReference type="Pfam" id="PF00622">
    <property type="entry name" value="SPRY"/>
    <property type="match status" value="1"/>
</dbReference>
<feature type="domain" description="RING-type" evidence="8">
    <location>
        <begin position="15"/>
        <end position="58"/>
    </location>
</feature>
<keyword evidence="3 6" id="KW-0863">Zinc-finger</keyword>
<proteinExistence type="predicted"/>
<dbReference type="GeneTree" id="ENSGT01150000286931"/>
<keyword evidence="12" id="KW-1185">Reference proteome</keyword>
<keyword evidence="4" id="KW-0862">Zinc</keyword>
<keyword evidence="7" id="KW-0175">Coiled coil</keyword>
<keyword evidence="5" id="KW-0391">Immunity</keyword>
<dbReference type="Proteomes" id="UP000261660">
    <property type="component" value="Unplaced"/>
</dbReference>
<dbReference type="Ensembl" id="ENSLBET00000037762.1">
    <property type="protein sequence ID" value="ENSLBEP00000036243.1"/>
    <property type="gene ID" value="ENSLBEG00000027137.1"/>
</dbReference>
<dbReference type="InParanoid" id="A0A3Q3GZE9"/>
<dbReference type="InterPro" id="IPR006574">
    <property type="entry name" value="PRY"/>
</dbReference>
<dbReference type="InterPro" id="IPR051051">
    <property type="entry name" value="E3_ubiq-ligase_TRIM/RNF"/>
</dbReference>
<name>A0A3Q3GZE9_9LABR</name>
<dbReference type="PROSITE" id="PS50089">
    <property type="entry name" value="ZF_RING_2"/>
    <property type="match status" value="1"/>
</dbReference>
<feature type="coiled-coil region" evidence="7">
    <location>
        <begin position="204"/>
        <end position="296"/>
    </location>
</feature>
<dbReference type="STRING" id="56723.ENSLBEP00000036243"/>
<dbReference type="SMART" id="SM00449">
    <property type="entry name" value="SPRY"/>
    <property type="match status" value="1"/>
</dbReference>
<evidence type="ECO:0000256" key="3">
    <source>
        <dbReference type="ARBA" id="ARBA00022771"/>
    </source>
</evidence>
<dbReference type="AlphaFoldDB" id="A0A3Q3GZE9"/>
<evidence type="ECO:0000256" key="5">
    <source>
        <dbReference type="ARBA" id="ARBA00022859"/>
    </source>
</evidence>
<evidence type="ECO:0000313" key="12">
    <source>
        <dbReference type="Proteomes" id="UP000261660"/>
    </source>
</evidence>
<dbReference type="CDD" id="cd16040">
    <property type="entry name" value="SPRY_PRY_SNTX"/>
    <property type="match status" value="1"/>
</dbReference>
<dbReference type="InterPro" id="IPR043136">
    <property type="entry name" value="B30.2/SPRY_sf"/>
</dbReference>
<dbReference type="SMART" id="SM00336">
    <property type="entry name" value="BBOX"/>
    <property type="match status" value="1"/>
</dbReference>
<dbReference type="InterPro" id="IPR003877">
    <property type="entry name" value="SPRY_dom"/>
</dbReference>
<organism evidence="11 12">
    <name type="scientific">Labrus bergylta</name>
    <name type="common">ballan wrasse</name>
    <dbReference type="NCBI Taxonomy" id="56723"/>
    <lineage>
        <taxon>Eukaryota</taxon>
        <taxon>Metazoa</taxon>
        <taxon>Chordata</taxon>
        <taxon>Craniata</taxon>
        <taxon>Vertebrata</taxon>
        <taxon>Euteleostomi</taxon>
        <taxon>Actinopterygii</taxon>
        <taxon>Neopterygii</taxon>
        <taxon>Teleostei</taxon>
        <taxon>Neoteleostei</taxon>
        <taxon>Acanthomorphata</taxon>
        <taxon>Eupercaria</taxon>
        <taxon>Labriformes</taxon>
        <taxon>Labridae</taxon>
        <taxon>Labrus</taxon>
    </lineage>
</organism>
<dbReference type="InterPro" id="IPR058030">
    <property type="entry name" value="TRIM8/14/16/25/29/45/65_CC"/>
</dbReference>
<dbReference type="GO" id="GO:0005737">
    <property type="term" value="C:cytoplasm"/>
    <property type="evidence" value="ECO:0007669"/>
    <property type="project" value="UniProtKB-ARBA"/>
</dbReference>
<evidence type="ECO:0000256" key="4">
    <source>
        <dbReference type="ARBA" id="ARBA00022833"/>
    </source>
</evidence>
<dbReference type="InterPro" id="IPR013320">
    <property type="entry name" value="ConA-like_dom_sf"/>
</dbReference>
<dbReference type="PROSITE" id="PS50188">
    <property type="entry name" value="B302_SPRY"/>
    <property type="match status" value="1"/>
</dbReference>
<dbReference type="GO" id="GO:0045087">
    <property type="term" value="P:innate immune response"/>
    <property type="evidence" value="ECO:0007669"/>
    <property type="project" value="UniProtKB-KW"/>
</dbReference>
<dbReference type="PROSITE" id="PS50119">
    <property type="entry name" value="ZF_BBOX"/>
    <property type="match status" value="1"/>
</dbReference>
<evidence type="ECO:0000256" key="2">
    <source>
        <dbReference type="ARBA" id="ARBA00022723"/>
    </source>
</evidence>
<dbReference type="Gene3D" id="3.30.160.60">
    <property type="entry name" value="Classic Zinc Finger"/>
    <property type="match status" value="1"/>
</dbReference>
<reference evidence="11" key="1">
    <citation type="submission" date="2025-08" db="UniProtKB">
        <authorList>
            <consortium name="Ensembl"/>
        </authorList>
    </citation>
    <scope>IDENTIFICATION</scope>
</reference>
<dbReference type="Gene3D" id="4.10.830.40">
    <property type="match status" value="1"/>
</dbReference>
<evidence type="ECO:0000256" key="7">
    <source>
        <dbReference type="SAM" id="Coils"/>
    </source>
</evidence>
<dbReference type="SMART" id="SM00184">
    <property type="entry name" value="RING"/>
    <property type="match status" value="1"/>
</dbReference>
<dbReference type="Gene3D" id="2.60.120.920">
    <property type="match status" value="1"/>
</dbReference>
<accession>A0A3Q3GZE9</accession>
<dbReference type="PANTHER" id="PTHR25465">
    <property type="entry name" value="B-BOX DOMAIN CONTAINING"/>
    <property type="match status" value="1"/>
</dbReference>
<dbReference type="InterPro" id="IPR013083">
    <property type="entry name" value="Znf_RING/FYVE/PHD"/>
</dbReference>
<protein>
    <submittedName>
        <fullName evidence="11">Tripartite motif-containing protein 16-like</fullName>
    </submittedName>
</protein>
<evidence type="ECO:0000313" key="11">
    <source>
        <dbReference type="Ensembl" id="ENSLBEP00000036243.1"/>
    </source>
</evidence>
<dbReference type="InterPro" id="IPR000315">
    <property type="entry name" value="Znf_B-box"/>
</dbReference>
<sequence>MAQKGVQLDRETFSCSICQDLLKDPGTLTCGHSYCMKCIKSHWDKEDEKTVYSCPQCRQTFTARPDLRKNTMLADLVEELKKTGLQAAPADHCYAGSEDVACDVCTERKLKACKSCLQCLASYCEKHLQPHDAAPPLKKHKLVEPSKKLQENVCSRHDEVMNMFCRTDQQSICYLCPVDEHKGHDTVSAAAERSEKQRELEVSQQNIQQRIQDREKDVKLLQQEVEAINGSADKTVGNSEKMFTELIRLMEKRRSDVKQQVRSQQQTEVSRVRELQEKLEQEITELKRRDAEMKKLSHTQDHNQFLHDYPSLSPLSESTHSSSIKIRPLRYFEDVTAAVSEVRDKLQDVLREKWTNISQTVTEVNVLLPEPEPKTRAEFLKYSCDITLDPNTVNTQLLLSDGNRKVTLMGQNHPYSSHPDRFAEWCFQVLSKESLSGRCYWEVKKRGRVSVAVTYKNISRTGSSSECAFGRNDKSWALDCFNNSYNFYYNNVKTPVSGPQSSRVGVYLDHRAGILSFYSISETMTLLHRVQTTFTQPLHLAVTMAMSPAPSLSKVRQKCFSKHKCSSTFCPLGAV</sequence>
<dbReference type="InterPro" id="IPR001870">
    <property type="entry name" value="B30.2/SPRY"/>
</dbReference>
<dbReference type="InterPro" id="IPR001841">
    <property type="entry name" value="Znf_RING"/>
</dbReference>
<dbReference type="Gene3D" id="3.30.40.10">
    <property type="entry name" value="Zinc/RING finger domain, C3HC4 (zinc finger)"/>
    <property type="match status" value="1"/>
</dbReference>
<dbReference type="PROSITE" id="PS00518">
    <property type="entry name" value="ZF_RING_1"/>
    <property type="match status" value="1"/>
</dbReference>
<evidence type="ECO:0000259" key="9">
    <source>
        <dbReference type="PROSITE" id="PS50119"/>
    </source>
</evidence>
<dbReference type="Pfam" id="PF25600">
    <property type="entry name" value="TRIM_CC"/>
    <property type="match status" value="1"/>
</dbReference>
<dbReference type="Pfam" id="PF15227">
    <property type="entry name" value="zf-C3HC4_4"/>
    <property type="match status" value="1"/>
</dbReference>
<feature type="domain" description="B box-type" evidence="9">
    <location>
        <begin position="149"/>
        <end position="189"/>
    </location>
</feature>
<evidence type="ECO:0000256" key="1">
    <source>
        <dbReference type="ARBA" id="ARBA00022588"/>
    </source>
</evidence>
<evidence type="ECO:0000259" key="8">
    <source>
        <dbReference type="PROSITE" id="PS50089"/>
    </source>
</evidence>
<dbReference type="Pfam" id="PF00643">
    <property type="entry name" value="zf-B_box"/>
    <property type="match status" value="1"/>
</dbReference>
<dbReference type="InterPro" id="IPR017907">
    <property type="entry name" value="Znf_RING_CS"/>
</dbReference>
<dbReference type="SUPFAM" id="SSF57850">
    <property type="entry name" value="RING/U-box"/>
    <property type="match status" value="1"/>
</dbReference>
<evidence type="ECO:0000256" key="6">
    <source>
        <dbReference type="PROSITE-ProRule" id="PRU00024"/>
    </source>
</evidence>
<dbReference type="Pfam" id="PF13765">
    <property type="entry name" value="PRY"/>
    <property type="match status" value="1"/>
</dbReference>
<feature type="domain" description="B30.2/SPRY" evidence="10">
    <location>
        <begin position="366"/>
        <end position="560"/>
    </location>
</feature>
<reference evidence="11" key="2">
    <citation type="submission" date="2025-09" db="UniProtKB">
        <authorList>
            <consortium name="Ensembl"/>
        </authorList>
    </citation>
    <scope>IDENTIFICATION</scope>
</reference>
<dbReference type="CDD" id="cd19769">
    <property type="entry name" value="Bbox2_TRIM16-like"/>
    <property type="match status" value="1"/>
</dbReference>